<comment type="caution">
    <text evidence="2">The sequence shown here is derived from an EMBL/GenBank/DDBJ whole genome shotgun (WGS) entry which is preliminary data.</text>
</comment>
<reference evidence="2 3" key="1">
    <citation type="journal article" date="2023" name="IMA Fungus">
        <title>Comparative genomic study of the Penicillium genus elucidates a diverse pangenome and 15 lateral gene transfer events.</title>
        <authorList>
            <person name="Petersen C."/>
            <person name="Sorensen T."/>
            <person name="Nielsen M.R."/>
            <person name="Sondergaard T.E."/>
            <person name="Sorensen J.L."/>
            <person name="Fitzpatrick D.A."/>
            <person name="Frisvad J.C."/>
            <person name="Nielsen K.L."/>
        </authorList>
    </citation>
    <scope>NUCLEOTIDE SEQUENCE [LARGE SCALE GENOMIC DNA]</scope>
    <source>
        <strain evidence="2 3">IBT 35679</strain>
    </source>
</reference>
<dbReference type="Proteomes" id="UP001220324">
    <property type="component" value="Unassembled WGS sequence"/>
</dbReference>
<organism evidence="2 3">
    <name type="scientific">Penicillium frequentans</name>
    <dbReference type="NCBI Taxonomy" id="3151616"/>
    <lineage>
        <taxon>Eukaryota</taxon>
        <taxon>Fungi</taxon>
        <taxon>Dikarya</taxon>
        <taxon>Ascomycota</taxon>
        <taxon>Pezizomycotina</taxon>
        <taxon>Eurotiomycetes</taxon>
        <taxon>Eurotiomycetidae</taxon>
        <taxon>Eurotiales</taxon>
        <taxon>Aspergillaceae</taxon>
        <taxon>Penicillium</taxon>
    </lineage>
</organism>
<feature type="compositionally biased region" description="Basic and acidic residues" evidence="1">
    <location>
        <begin position="489"/>
        <end position="498"/>
    </location>
</feature>
<protein>
    <recommendedName>
        <fullName evidence="4">Argonaute-binding protein 1</fullName>
    </recommendedName>
</protein>
<sequence length="511" mass="57832">MDNSDIPRSTISGDLPIRSASRTQKEDPEKELDETQGPRLLRLLAPSLWLRCKRRRREIGDPKASGGVGKPTGFEEWSADGPLTPDEYQEDCGLYDSRRSFVDRLEEAFMRFERKRRIEPARGNIFHKYLQYGGISVGPNFGGGVSPQDMKMMTGDEIMHARTQTLIEKEREGLHISFDKVVRGFFGTYYLRYFNPEGIEDIELATSTIRNFLTFLLFHDVCPEYKDDVLQARKICTIANMELWKNLQLIRKGPGGFNKACSVLFAGHSLDKKNEKSSIWDEIDDPSMTTEKAQEIIKYCIAGAGSHEVASSFMQHVATKNVLVESVEDIDGFEILCVSEPGDDVLAFYQEFAAHLTPVGTVKAKSFRDPGKPQTDLSPEERWDWDHGKAPSYEFVFFIERDHLKLFYPGLRVVAPVWKMNCGAYYFDQVYSTFPSFNAIIANDMMLGWKKPRDLTNGGQRPKGQEGEINKGIHDAVKIALESTGQENDEGKCSKVNEDVSDGEYDTAETS</sequence>
<name>A0AAD6GI31_9EURO</name>
<dbReference type="Pfam" id="PF09692">
    <property type="entry name" value="Arb1"/>
    <property type="match status" value="1"/>
</dbReference>
<feature type="region of interest" description="Disordered" evidence="1">
    <location>
        <begin position="1"/>
        <end position="37"/>
    </location>
</feature>
<dbReference type="InterPro" id="IPR018606">
    <property type="entry name" value="Arb1"/>
</dbReference>
<evidence type="ECO:0000313" key="3">
    <source>
        <dbReference type="Proteomes" id="UP001220324"/>
    </source>
</evidence>
<feature type="region of interest" description="Disordered" evidence="1">
    <location>
        <begin position="484"/>
        <end position="511"/>
    </location>
</feature>
<dbReference type="AlphaFoldDB" id="A0AAD6GI31"/>
<dbReference type="GO" id="GO:0031047">
    <property type="term" value="P:regulatory ncRNA-mediated gene silencing"/>
    <property type="evidence" value="ECO:0007669"/>
    <property type="project" value="InterPro"/>
</dbReference>
<evidence type="ECO:0000256" key="1">
    <source>
        <dbReference type="SAM" id="MobiDB-lite"/>
    </source>
</evidence>
<dbReference type="EMBL" id="JAQIZZ010000003">
    <property type="protein sequence ID" value="KAJ5546224.1"/>
    <property type="molecule type" value="Genomic_DNA"/>
</dbReference>
<evidence type="ECO:0000313" key="2">
    <source>
        <dbReference type="EMBL" id="KAJ5546224.1"/>
    </source>
</evidence>
<evidence type="ECO:0008006" key="4">
    <source>
        <dbReference type="Google" id="ProtNLM"/>
    </source>
</evidence>
<accession>A0AAD6GI31</accession>
<proteinExistence type="predicted"/>
<feature type="compositionally biased region" description="Acidic residues" evidence="1">
    <location>
        <begin position="499"/>
        <end position="511"/>
    </location>
</feature>
<dbReference type="GO" id="GO:0033167">
    <property type="term" value="C:ARC complex"/>
    <property type="evidence" value="ECO:0007669"/>
    <property type="project" value="InterPro"/>
</dbReference>
<feature type="region of interest" description="Disordered" evidence="1">
    <location>
        <begin position="60"/>
        <end position="82"/>
    </location>
</feature>
<gene>
    <name evidence="2" type="ORF">N7494_003809</name>
</gene>
<keyword evidence="3" id="KW-1185">Reference proteome</keyword>
<feature type="compositionally biased region" description="Polar residues" evidence="1">
    <location>
        <begin position="1"/>
        <end position="12"/>
    </location>
</feature>